<evidence type="ECO:0000256" key="3">
    <source>
        <dbReference type="ARBA" id="ARBA00022741"/>
    </source>
</evidence>
<dbReference type="InterPro" id="IPR027417">
    <property type="entry name" value="P-loop_NTPase"/>
</dbReference>
<dbReference type="InterPro" id="IPR011527">
    <property type="entry name" value="ABC1_TM_dom"/>
</dbReference>
<dbReference type="Pfam" id="PF00664">
    <property type="entry name" value="ABC_membrane"/>
    <property type="match status" value="1"/>
</dbReference>
<dbReference type="SUPFAM" id="SSF90123">
    <property type="entry name" value="ABC transporter transmembrane region"/>
    <property type="match status" value="1"/>
</dbReference>
<dbReference type="RefSeq" id="WP_101627267.1">
    <property type="nucleotide sequence ID" value="NZ_PKKJ01000001.1"/>
</dbReference>
<keyword evidence="2 7" id="KW-0812">Transmembrane</keyword>
<dbReference type="Proteomes" id="UP000234545">
    <property type="component" value="Unassembled WGS sequence"/>
</dbReference>
<dbReference type="GO" id="GO:0045454">
    <property type="term" value="P:cell redox homeostasis"/>
    <property type="evidence" value="ECO:0007669"/>
    <property type="project" value="InterPro"/>
</dbReference>
<dbReference type="PANTHER" id="PTHR24221:SF653">
    <property type="entry name" value="TRANSPORT ATP-BINDING PROTEIN CYDC"/>
    <property type="match status" value="1"/>
</dbReference>
<reference evidence="10 11" key="1">
    <citation type="submission" date="2017-12" db="EMBL/GenBank/DDBJ databases">
        <title>Phylogenetic diversity of female urinary microbiome.</title>
        <authorList>
            <person name="Thomas-White K."/>
            <person name="Wolfe A.J."/>
        </authorList>
    </citation>
    <scope>NUCLEOTIDE SEQUENCE [LARGE SCALE GENOMIC DNA]</scope>
    <source>
        <strain evidence="10 11">UMB0250</strain>
    </source>
</reference>
<keyword evidence="3" id="KW-0547">Nucleotide-binding</keyword>
<keyword evidence="5 7" id="KW-1133">Transmembrane helix</keyword>
<feature type="transmembrane region" description="Helical" evidence="7">
    <location>
        <begin position="58"/>
        <end position="80"/>
    </location>
</feature>
<name>A0A2I1I6M1_9ACTO</name>
<dbReference type="Gene3D" id="1.20.1560.10">
    <property type="entry name" value="ABC transporter type 1, transmembrane domain"/>
    <property type="match status" value="1"/>
</dbReference>
<feature type="domain" description="ABC transmembrane type-1" evidence="9">
    <location>
        <begin position="27"/>
        <end position="310"/>
    </location>
</feature>
<sequence length="585" mass="61271">MLFITREEKRALKRVFPLVEVDTKAFLFSVLLASGALGAAIALGATAAWLIARASEHPPVLFLTVAAVGVRTFGVSRALLRYAGRLASHRVALRGMDALRQNLYRRLAHNPIDRLTAMKRGDLLARTGADVDDLGDLVVKTLLPTCVAAIVGICTVIGLGLISVPAALLVAICLLVSGVGAPLLSMHAARIAQIDTLRARTDLSTQILTVMEGTSELQVSGELEAFRASIDETEEKLVEASHRSARMAALASGIDRAAMGAAVVAALLIGIPQTTGGMITGLLLAVLVLTPLSSFEGTAELAPAGVQLVKSATAAVRIDEMLGEPTKVATHPVPHTDVPSLAATNLMIGWPSGPSLVDSIDLELHPGKSIAIVGESGIGKTTLALTLAGMIPPKAGSAQVNGVDAWEADRVQLTKIVNVTTEDAHIFATSVLENLRVANGELSEDSAIALLERVGLASWLAALPDGIHTMIGSDGTTVSGGERRRLLIARGLASPAPLLLLDEAGEHLDASTADALISDLLSDPTRGILLISHRLSALENADEILFFGRSGGERTQAELIARGTHADLLETSEAYRWAVGQEEEN</sequence>
<dbReference type="InterPro" id="IPR017871">
    <property type="entry name" value="ABC_transporter-like_CS"/>
</dbReference>
<gene>
    <name evidence="10" type="primary">cydC</name>
    <name evidence="10" type="ORF">CYJ25_00390</name>
</gene>
<organism evidence="10 11">
    <name type="scientific">Schaalia turicensis</name>
    <dbReference type="NCBI Taxonomy" id="131111"/>
    <lineage>
        <taxon>Bacteria</taxon>
        <taxon>Bacillati</taxon>
        <taxon>Actinomycetota</taxon>
        <taxon>Actinomycetes</taxon>
        <taxon>Actinomycetales</taxon>
        <taxon>Actinomycetaceae</taxon>
        <taxon>Schaalia</taxon>
    </lineage>
</organism>
<evidence type="ECO:0000256" key="2">
    <source>
        <dbReference type="ARBA" id="ARBA00022692"/>
    </source>
</evidence>
<evidence type="ECO:0000256" key="6">
    <source>
        <dbReference type="ARBA" id="ARBA00023136"/>
    </source>
</evidence>
<dbReference type="PROSITE" id="PS50893">
    <property type="entry name" value="ABC_TRANSPORTER_2"/>
    <property type="match status" value="1"/>
</dbReference>
<dbReference type="OrthoDB" id="3237158at2"/>
<dbReference type="GO" id="GO:0034040">
    <property type="term" value="F:ATPase-coupled lipid transmembrane transporter activity"/>
    <property type="evidence" value="ECO:0007669"/>
    <property type="project" value="TreeGrafter"/>
</dbReference>
<dbReference type="SUPFAM" id="SSF52540">
    <property type="entry name" value="P-loop containing nucleoside triphosphate hydrolases"/>
    <property type="match status" value="1"/>
</dbReference>
<dbReference type="EMBL" id="PKKJ01000001">
    <property type="protein sequence ID" value="PKY66743.1"/>
    <property type="molecule type" value="Genomic_DNA"/>
</dbReference>
<feature type="domain" description="ABC transporter" evidence="8">
    <location>
        <begin position="341"/>
        <end position="574"/>
    </location>
</feature>
<dbReference type="NCBIfam" id="TIGR02868">
    <property type="entry name" value="CydC"/>
    <property type="match status" value="1"/>
</dbReference>
<dbReference type="PROSITE" id="PS00211">
    <property type="entry name" value="ABC_TRANSPORTER_1"/>
    <property type="match status" value="1"/>
</dbReference>
<evidence type="ECO:0000313" key="10">
    <source>
        <dbReference type="EMBL" id="PKY66743.1"/>
    </source>
</evidence>
<dbReference type="Pfam" id="PF00005">
    <property type="entry name" value="ABC_tran"/>
    <property type="match status" value="1"/>
</dbReference>
<keyword evidence="4" id="KW-0067">ATP-binding</keyword>
<dbReference type="InterPro" id="IPR039421">
    <property type="entry name" value="Type_1_exporter"/>
</dbReference>
<evidence type="ECO:0000259" key="8">
    <source>
        <dbReference type="PROSITE" id="PS50893"/>
    </source>
</evidence>
<accession>A0A2I1I6M1</accession>
<feature type="transmembrane region" description="Helical" evidence="7">
    <location>
        <begin position="142"/>
        <end position="162"/>
    </location>
</feature>
<dbReference type="GO" id="GO:0016887">
    <property type="term" value="F:ATP hydrolysis activity"/>
    <property type="evidence" value="ECO:0007669"/>
    <property type="project" value="InterPro"/>
</dbReference>
<dbReference type="InterPro" id="IPR003439">
    <property type="entry name" value="ABC_transporter-like_ATP-bd"/>
</dbReference>
<comment type="subcellular location">
    <subcellularLocation>
        <location evidence="1">Cell membrane</location>
        <topology evidence="1">Multi-pass membrane protein</topology>
    </subcellularLocation>
</comment>
<dbReference type="GO" id="GO:0005886">
    <property type="term" value="C:plasma membrane"/>
    <property type="evidence" value="ECO:0007669"/>
    <property type="project" value="UniProtKB-SubCell"/>
</dbReference>
<comment type="caution">
    <text evidence="10">The sequence shown here is derived from an EMBL/GenBank/DDBJ whole genome shotgun (WGS) entry which is preliminary data.</text>
</comment>
<proteinExistence type="predicted"/>
<dbReference type="AlphaFoldDB" id="A0A2I1I6M1"/>
<dbReference type="InterPro" id="IPR003593">
    <property type="entry name" value="AAA+_ATPase"/>
</dbReference>
<dbReference type="GO" id="GO:0005524">
    <property type="term" value="F:ATP binding"/>
    <property type="evidence" value="ECO:0007669"/>
    <property type="project" value="UniProtKB-KW"/>
</dbReference>
<keyword evidence="6 7" id="KW-0472">Membrane</keyword>
<dbReference type="PROSITE" id="PS50929">
    <property type="entry name" value="ABC_TM1F"/>
    <property type="match status" value="1"/>
</dbReference>
<feature type="transmembrane region" description="Helical" evidence="7">
    <location>
        <begin position="168"/>
        <end position="189"/>
    </location>
</feature>
<evidence type="ECO:0000256" key="7">
    <source>
        <dbReference type="SAM" id="Phobius"/>
    </source>
</evidence>
<evidence type="ECO:0000256" key="1">
    <source>
        <dbReference type="ARBA" id="ARBA00004651"/>
    </source>
</evidence>
<protein>
    <submittedName>
        <fullName evidence="10">Thiol reductant ABC exporter subunit CydC</fullName>
    </submittedName>
</protein>
<dbReference type="InterPro" id="IPR036640">
    <property type="entry name" value="ABC1_TM_sf"/>
</dbReference>
<dbReference type="PANTHER" id="PTHR24221">
    <property type="entry name" value="ATP-BINDING CASSETTE SUB-FAMILY B"/>
    <property type="match status" value="1"/>
</dbReference>
<dbReference type="Gene3D" id="3.40.50.300">
    <property type="entry name" value="P-loop containing nucleotide triphosphate hydrolases"/>
    <property type="match status" value="1"/>
</dbReference>
<evidence type="ECO:0000259" key="9">
    <source>
        <dbReference type="PROSITE" id="PS50929"/>
    </source>
</evidence>
<dbReference type="GO" id="GO:0034775">
    <property type="term" value="P:glutathione transmembrane transport"/>
    <property type="evidence" value="ECO:0007669"/>
    <property type="project" value="InterPro"/>
</dbReference>
<evidence type="ECO:0000256" key="5">
    <source>
        <dbReference type="ARBA" id="ARBA00022989"/>
    </source>
</evidence>
<dbReference type="InterPro" id="IPR014223">
    <property type="entry name" value="ABC_CydC/D"/>
</dbReference>
<dbReference type="SMART" id="SM00382">
    <property type="entry name" value="AAA"/>
    <property type="match status" value="1"/>
</dbReference>
<feature type="transmembrane region" description="Helical" evidence="7">
    <location>
        <begin position="26"/>
        <end position="52"/>
    </location>
</feature>
<evidence type="ECO:0000313" key="11">
    <source>
        <dbReference type="Proteomes" id="UP000234545"/>
    </source>
</evidence>
<dbReference type="GO" id="GO:0140359">
    <property type="term" value="F:ABC-type transporter activity"/>
    <property type="evidence" value="ECO:0007669"/>
    <property type="project" value="InterPro"/>
</dbReference>
<evidence type="ECO:0000256" key="4">
    <source>
        <dbReference type="ARBA" id="ARBA00022840"/>
    </source>
</evidence>